<accession>A0ABQ1QGL6</accession>
<dbReference type="Pfam" id="PF12773">
    <property type="entry name" value="DZR"/>
    <property type="match status" value="1"/>
</dbReference>
<gene>
    <name evidence="2" type="ORF">GCM10011358_06620</name>
</gene>
<proteinExistence type="predicted"/>
<evidence type="ECO:0000313" key="3">
    <source>
        <dbReference type="Proteomes" id="UP000617355"/>
    </source>
</evidence>
<feature type="domain" description="DZANK-type" evidence="1">
    <location>
        <begin position="335"/>
        <end position="385"/>
    </location>
</feature>
<name>A0ABQ1QGL6_9RHOB</name>
<sequence length="392" mass="40471">MKLVKGELIATGAELVAAPAVLDLAVGTLSRLPAVRAGAGAGQAVTDFLAGLRAPVETEIRALITTLANPLRIGTLHYALGEESLTRAILAWGPETGADAVLMVSRAEDWAIRTVGADELSDTVASVLLQDIPLSPMSLQKALSPDAALVFLAALHALRAGRLQALLTHDLAPVAFTPGAIAETLENVAEEDFRWPFLFLDKVLPFSLNGLDWEARIPPALVSLADRGLVERVKRSKTTWMLTPLGYQLAVADAQHLTKVGLRVTATTDEDLKGHEAFFFLRSVQDVVMYDLGGREAVIASLAFEDLRTLLTAVLTPPAKALAGGDPKPASAATCGTCGHALAPGAKFCPACGGKVAPVVVGGGDTCASCGAALVAGAKFCAACGAKVGGGS</sequence>
<protein>
    <recommendedName>
        <fullName evidence="1">DZANK-type domain-containing protein</fullName>
    </recommendedName>
</protein>
<reference evidence="3" key="1">
    <citation type="journal article" date="2019" name="Int. J. Syst. Evol. Microbiol.">
        <title>The Global Catalogue of Microorganisms (GCM) 10K type strain sequencing project: providing services to taxonomists for standard genome sequencing and annotation.</title>
        <authorList>
            <consortium name="The Broad Institute Genomics Platform"/>
            <consortium name="The Broad Institute Genome Sequencing Center for Infectious Disease"/>
            <person name="Wu L."/>
            <person name="Ma J."/>
        </authorList>
    </citation>
    <scope>NUCLEOTIDE SEQUENCE [LARGE SCALE GENOMIC DNA]</scope>
    <source>
        <strain evidence="3">CGMCC 1.12922</strain>
    </source>
</reference>
<evidence type="ECO:0000259" key="1">
    <source>
        <dbReference type="Pfam" id="PF12773"/>
    </source>
</evidence>
<evidence type="ECO:0000313" key="2">
    <source>
        <dbReference type="EMBL" id="GGD24836.1"/>
    </source>
</evidence>
<keyword evidence="3" id="KW-1185">Reference proteome</keyword>
<dbReference type="InterPro" id="IPR025874">
    <property type="entry name" value="DZR"/>
</dbReference>
<dbReference type="Proteomes" id="UP000617355">
    <property type="component" value="Unassembled WGS sequence"/>
</dbReference>
<organism evidence="2 3">
    <name type="scientific">Sinisalibacter lacisalsi</name>
    <dbReference type="NCBI Taxonomy" id="1526570"/>
    <lineage>
        <taxon>Bacteria</taxon>
        <taxon>Pseudomonadati</taxon>
        <taxon>Pseudomonadota</taxon>
        <taxon>Alphaproteobacteria</taxon>
        <taxon>Rhodobacterales</taxon>
        <taxon>Roseobacteraceae</taxon>
        <taxon>Sinisalibacter</taxon>
    </lineage>
</organism>
<dbReference type="EMBL" id="BMGI01000001">
    <property type="protein sequence ID" value="GGD24836.1"/>
    <property type="molecule type" value="Genomic_DNA"/>
</dbReference>
<comment type="caution">
    <text evidence="2">The sequence shown here is derived from an EMBL/GenBank/DDBJ whole genome shotgun (WGS) entry which is preliminary data.</text>
</comment>
<dbReference type="RefSeq" id="WP_229738031.1">
    <property type="nucleotide sequence ID" value="NZ_BMGI01000001.1"/>
</dbReference>